<organism evidence="11 12">
    <name type="scientific">Candidatus Neomicrothrix subdominans</name>
    <dbReference type="NCBI Taxonomy" id="2954438"/>
    <lineage>
        <taxon>Bacteria</taxon>
        <taxon>Bacillati</taxon>
        <taxon>Actinomycetota</taxon>
        <taxon>Acidimicrobiia</taxon>
        <taxon>Acidimicrobiales</taxon>
        <taxon>Microthrixaceae</taxon>
        <taxon>Candidatus Neomicrothrix</taxon>
    </lineage>
</organism>
<keyword evidence="9" id="KW-1133">Transmembrane helix</keyword>
<dbReference type="GO" id="GO:0000155">
    <property type="term" value="F:phosphorelay sensor kinase activity"/>
    <property type="evidence" value="ECO:0007669"/>
    <property type="project" value="InterPro"/>
</dbReference>
<feature type="transmembrane region" description="Helical" evidence="9">
    <location>
        <begin position="38"/>
        <end position="59"/>
    </location>
</feature>
<keyword evidence="8" id="KW-0902">Two-component regulatory system</keyword>
<dbReference type="Gene3D" id="1.20.5.1930">
    <property type="match status" value="1"/>
</dbReference>
<evidence type="ECO:0000313" key="11">
    <source>
        <dbReference type="EMBL" id="MBK9296048.1"/>
    </source>
</evidence>
<dbReference type="GO" id="GO:0005524">
    <property type="term" value="F:ATP binding"/>
    <property type="evidence" value="ECO:0007669"/>
    <property type="project" value="UniProtKB-KW"/>
</dbReference>
<feature type="transmembrane region" description="Helical" evidence="9">
    <location>
        <begin position="313"/>
        <end position="336"/>
    </location>
</feature>
<keyword evidence="3" id="KW-0597">Phosphoprotein</keyword>
<dbReference type="EC" id="2.7.13.3" evidence="2"/>
<dbReference type="Proteomes" id="UP000727993">
    <property type="component" value="Unassembled WGS sequence"/>
</dbReference>
<accession>A0A936NAT1</accession>
<dbReference type="Pfam" id="PF07730">
    <property type="entry name" value="HisKA_3"/>
    <property type="match status" value="1"/>
</dbReference>
<feature type="transmembrane region" description="Helical" evidence="9">
    <location>
        <begin position="254"/>
        <end position="276"/>
    </location>
</feature>
<dbReference type="GO" id="GO:0046983">
    <property type="term" value="F:protein dimerization activity"/>
    <property type="evidence" value="ECO:0007669"/>
    <property type="project" value="InterPro"/>
</dbReference>
<dbReference type="PANTHER" id="PTHR24421">
    <property type="entry name" value="NITRATE/NITRITE SENSOR PROTEIN NARX-RELATED"/>
    <property type="match status" value="1"/>
</dbReference>
<evidence type="ECO:0000256" key="1">
    <source>
        <dbReference type="ARBA" id="ARBA00000085"/>
    </source>
</evidence>
<evidence type="ECO:0000256" key="3">
    <source>
        <dbReference type="ARBA" id="ARBA00022553"/>
    </source>
</evidence>
<reference evidence="11 12" key="1">
    <citation type="submission" date="2020-10" db="EMBL/GenBank/DDBJ databases">
        <title>Connecting structure to function with the recovery of over 1000 high-quality activated sludge metagenome-assembled genomes encoding full-length rRNA genes using long-read sequencing.</title>
        <authorList>
            <person name="Singleton C.M."/>
            <person name="Petriglieri F."/>
            <person name="Kristensen J.M."/>
            <person name="Kirkegaard R.H."/>
            <person name="Michaelsen T.Y."/>
            <person name="Andersen M.H."/>
            <person name="Karst S.M."/>
            <person name="Dueholm M.S."/>
            <person name="Nielsen P.H."/>
            <person name="Albertsen M."/>
        </authorList>
    </citation>
    <scope>NUCLEOTIDE SEQUENCE [LARGE SCALE GENOMIC DNA]</scope>
    <source>
        <strain evidence="11">Lyne_18-Q3-R50-59_MAXAC.006</strain>
    </source>
</reference>
<dbReference type="Gene3D" id="3.30.565.10">
    <property type="entry name" value="Histidine kinase-like ATPase, C-terminal domain"/>
    <property type="match status" value="1"/>
</dbReference>
<keyword evidence="7" id="KW-0067">ATP-binding</keyword>
<gene>
    <name evidence="11" type="ORF">IPN02_04065</name>
</gene>
<dbReference type="InterPro" id="IPR050482">
    <property type="entry name" value="Sensor_HK_TwoCompSys"/>
</dbReference>
<proteinExistence type="predicted"/>
<keyword evidence="9" id="KW-0812">Transmembrane</keyword>
<dbReference type="InterPro" id="IPR011712">
    <property type="entry name" value="Sig_transdc_His_kin_sub3_dim/P"/>
</dbReference>
<keyword evidence="9" id="KW-0472">Membrane</keyword>
<feature type="transmembrane region" description="Helical" evidence="9">
    <location>
        <begin position="282"/>
        <end position="301"/>
    </location>
</feature>
<dbReference type="AlphaFoldDB" id="A0A936NAT1"/>
<evidence type="ECO:0000256" key="4">
    <source>
        <dbReference type="ARBA" id="ARBA00022679"/>
    </source>
</evidence>
<dbReference type="CDD" id="cd16917">
    <property type="entry name" value="HATPase_UhpB-NarQ-NarX-like"/>
    <property type="match status" value="1"/>
</dbReference>
<dbReference type="PANTHER" id="PTHR24421:SF10">
    <property type="entry name" value="NITRATE_NITRITE SENSOR PROTEIN NARQ"/>
    <property type="match status" value="1"/>
</dbReference>
<evidence type="ECO:0000256" key="2">
    <source>
        <dbReference type="ARBA" id="ARBA00012438"/>
    </source>
</evidence>
<protein>
    <recommendedName>
        <fullName evidence="2">histidine kinase</fullName>
        <ecNumber evidence="2">2.7.13.3</ecNumber>
    </recommendedName>
</protein>
<dbReference type="GO" id="GO:0016020">
    <property type="term" value="C:membrane"/>
    <property type="evidence" value="ECO:0007669"/>
    <property type="project" value="InterPro"/>
</dbReference>
<dbReference type="InterPro" id="IPR036890">
    <property type="entry name" value="HATPase_C_sf"/>
</dbReference>
<evidence type="ECO:0000256" key="5">
    <source>
        <dbReference type="ARBA" id="ARBA00022741"/>
    </source>
</evidence>
<sequence>MTIDGQPAVQASLRDGEAPLRDGVAPLRRPLASLPWPWVLTLAVTAVCALATIPLAVVTVQQGTDQIVGEWIFVTFTPGFAVAGWWLLSRRPGMWIGRLYLIAGLSTAITGMAAGIAGVAYPDHAALVAWSMWVVSWLWLVHDSVITVVVVLFPRRVPRGRLDRVLIGIVAVSTGVSMVAAALRPGLIVTTPDNPDGAPVHTLNPAGVPGLRGIVDSVGGAYLALTLVLNLVILGLIATRWWRASGVERRQYRWVFLLSIGSSLVAPLVVVFPVWIGPFVAVGTTFAFQMFLVVAILKWDVYEAGVVLRRSALAAALLAVALGVYGAVVVVTAVAVGGFGPLPATVGAMVAVFAFGPLSLVVRRRVNRFFYGRRDDPYSVLASVGRGQAEASDVDDALDRLLASICAELRLPGAAVRADDGDVLAQVGDTDLPAADRLELRHLGERVGTLQIAARRGTDGLTEADRPLLNSLADAVAAVVAARRAADHLQVARDRLLIARDEERSRYQRDLHDGLGPRLTSVVFRLDAISNHLNAGRPDAARVLADDARAELRDGVDEIRTYIDQLGDSMVAASGLREALLERIASLTSARPVDMRVTIGDLGALSAAIESAILAVACEAVTNVLRHTAAQSCCVELRRDRDLLLTITDDGGGLGSGFTPGVGVGSMRHRIERLGGRFSIVDGDVGATVSCAVPVS</sequence>
<keyword evidence="6 11" id="KW-0418">Kinase</keyword>
<comment type="catalytic activity">
    <reaction evidence="1">
        <text>ATP + protein L-histidine = ADP + protein N-phospho-L-histidine.</text>
        <dbReference type="EC" id="2.7.13.3"/>
    </reaction>
</comment>
<keyword evidence="5" id="KW-0547">Nucleotide-binding</keyword>
<evidence type="ECO:0000313" key="12">
    <source>
        <dbReference type="Proteomes" id="UP000727993"/>
    </source>
</evidence>
<dbReference type="EMBL" id="JADJZA010000001">
    <property type="protein sequence ID" value="MBK9296048.1"/>
    <property type="molecule type" value="Genomic_DNA"/>
</dbReference>
<keyword evidence="4" id="KW-0808">Transferase</keyword>
<comment type="caution">
    <text evidence="11">The sequence shown here is derived from an EMBL/GenBank/DDBJ whole genome shotgun (WGS) entry which is preliminary data.</text>
</comment>
<feature type="domain" description="Signal transduction histidine kinase subgroup 3 dimerisation and phosphoacceptor" evidence="10">
    <location>
        <begin position="503"/>
        <end position="566"/>
    </location>
</feature>
<feature type="transmembrane region" description="Helical" evidence="9">
    <location>
        <begin position="71"/>
        <end position="88"/>
    </location>
</feature>
<feature type="transmembrane region" description="Helical" evidence="9">
    <location>
        <begin position="221"/>
        <end position="242"/>
    </location>
</feature>
<evidence type="ECO:0000256" key="9">
    <source>
        <dbReference type="SAM" id="Phobius"/>
    </source>
</evidence>
<evidence type="ECO:0000256" key="6">
    <source>
        <dbReference type="ARBA" id="ARBA00022777"/>
    </source>
</evidence>
<feature type="transmembrane region" description="Helical" evidence="9">
    <location>
        <begin position="100"/>
        <end position="121"/>
    </location>
</feature>
<evidence type="ECO:0000256" key="8">
    <source>
        <dbReference type="ARBA" id="ARBA00023012"/>
    </source>
</evidence>
<feature type="transmembrane region" description="Helical" evidence="9">
    <location>
        <begin position="165"/>
        <end position="183"/>
    </location>
</feature>
<dbReference type="SUPFAM" id="SSF55874">
    <property type="entry name" value="ATPase domain of HSP90 chaperone/DNA topoisomerase II/histidine kinase"/>
    <property type="match status" value="1"/>
</dbReference>
<feature type="transmembrane region" description="Helical" evidence="9">
    <location>
        <begin position="342"/>
        <end position="362"/>
    </location>
</feature>
<name>A0A936NAT1_9ACTN</name>
<evidence type="ECO:0000256" key="7">
    <source>
        <dbReference type="ARBA" id="ARBA00022840"/>
    </source>
</evidence>
<evidence type="ECO:0000259" key="10">
    <source>
        <dbReference type="Pfam" id="PF07730"/>
    </source>
</evidence>
<feature type="transmembrane region" description="Helical" evidence="9">
    <location>
        <begin position="127"/>
        <end position="153"/>
    </location>
</feature>